<protein>
    <submittedName>
        <fullName evidence="2">Uncharacterized protein</fullName>
    </submittedName>
</protein>
<proteinExistence type="predicted"/>
<comment type="caution">
    <text evidence="2">The sequence shown here is derived from an EMBL/GenBank/DDBJ whole genome shotgun (WGS) entry which is preliminary data.</text>
</comment>
<name>A0A834KCW4_VESPE</name>
<feature type="compositionally biased region" description="Low complexity" evidence="1">
    <location>
        <begin position="40"/>
        <end position="49"/>
    </location>
</feature>
<dbReference type="Proteomes" id="UP000600918">
    <property type="component" value="Unassembled WGS sequence"/>
</dbReference>
<organism evidence="2 3">
    <name type="scientific">Vespula pensylvanica</name>
    <name type="common">Western yellow jacket</name>
    <name type="synonym">Wasp</name>
    <dbReference type="NCBI Taxonomy" id="30213"/>
    <lineage>
        <taxon>Eukaryota</taxon>
        <taxon>Metazoa</taxon>
        <taxon>Ecdysozoa</taxon>
        <taxon>Arthropoda</taxon>
        <taxon>Hexapoda</taxon>
        <taxon>Insecta</taxon>
        <taxon>Pterygota</taxon>
        <taxon>Neoptera</taxon>
        <taxon>Endopterygota</taxon>
        <taxon>Hymenoptera</taxon>
        <taxon>Apocrita</taxon>
        <taxon>Aculeata</taxon>
        <taxon>Vespoidea</taxon>
        <taxon>Vespidae</taxon>
        <taxon>Vespinae</taxon>
        <taxon>Vespula</taxon>
    </lineage>
</organism>
<sequence length="146" mass="16560">MTQQQWQSTVAKPKANGETQLRPLLETRYIHGTPRCYKGSQLLDSLTTPSPSPTPPAHPPLTPTSNPYSYPSPPTHPFAACVTREDRYFKPNKSCREYQYESNEHSRSCETVDGECRCRFLGGGYPAWLPVRPRFQSSCSELKPNR</sequence>
<evidence type="ECO:0000256" key="1">
    <source>
        <dbReference type="SAM" id="MobiDB-lite"/>
    </source>
</evidence>
<feature type="compositionally biased region" description="Polar residues" evidence="1">
    <location>
        <begin position="1"/>
        <end position="10"/>
    </location>
</feature>
<evidence type="ECO:0000313" key="2">
    <source>
        <dbReference type="EMBL" id="KAF7404362.1"/>
    </source>
</evidence>
<keyword evidence="3" id="KW-1185">Reference proteome</keyword>
<feature type="region of interest" description="Disordered" evidence="1">
    <location>
        <begin position="1"/>
        <end position="23"/>
    </location>
</feature>
<feature type="region of interest" description="Disordered" evidence="1">
    <location>
        <begin position="40"/>
        <end position="73"/>
    </location>
</feature>
<gene>
    <name evidence="2" type="ORF">H0235_015056</name>
</gene>
<feature type="compositionally biased region" description="Pro residues" evidence="1">
    <location>
        <begin position="50"/>
        <end position="62"/>
    </location>
</feature>
<reference evidence="2" key="1">
    <citation type="journal article" date="2020" name="G3 (Bethesda)">
        <title>High-Quality Assemblies for Three Invasive Social Wasps from the &lt;i&gt;Vespula&lt;/i&gt; Genus.</title>
        <authorList>
            <person name="Harrop T.W.R."/>
            <person name="Guhlin J."/>
            <person name="McLaughlin G.M."/>
            <person name="Permina E."/>
            <person name="Stockwell P."/>
            <person name="Gilligan J."/>
            <person name="Le Lec M.F."/>
            <person name="Gruber M.A.M."/>
            <person name="Quinn O."/>
            <person name="Lovegrove M."/>
            <person name="Duncan E.J."/>
            <person name="Remnant E.J."/>
            <person name="Van Eeckhoven J."/>
            <person name="Graham B."/>
            <person name="Knapp R.A."/>
            <person name="Langford K.W."/>
            <person name="Kronenberg Z."/>
            <person name="Press M.O."/>
            <person name="Eacker S.M."/>
            <person name="Wilson-Rankin E.E."/>
            <person name="Purcell J."/>
            <person name="Lester P.J."/>
            <person name="Dearden P.K."/>
        </authorList>
    </citation>
    <scope>NUCLEOTIDE SEQUENCE</scope>
    <source>
        <strain evidence="2">Volc-1</strain>
    </source>
</reference>
<evidence type="ECO:0000313" key="3">
    <source>
        <dbReference type="Proteomes" id="UP000600918"/>
    </source>
</evidence>
<dbReference type="EMBL" id="JACSDY010000016">
    <property type="protein sequence ID" value="KAF7404362.1"/>
    <property type="molecule type" value="Genomic_DNA"/>
</dbReference>
<accession>A0A834KCW4</accession>
<dbReference type="AlphaFoldDB" id="A0A834KCW4"/>